<dbReference type="Proteomes" id="UP001596513">
    <property type="component" value="Unassembled WGS sequence"/>
</dbReference>
<evidence type="ECO:0000259" key="1">
    <source>
        <dbReference type="Pfam" id="PF00535"/>
    </source>
</evidence>
<accession>A0ABW2U983</accession>
<gene>
    <name evidence="2" type="ORF">ACFQT0_23875</name>
</gene>
<proteinExistence type="predicted"/>
<sequence>MENIPRVSVIIPSFNRFDLIPETIKSVQAQTITDWELLIVDDGSTDATREVVRSYAELDSRIRFMERSHQPKGPSSCRNIGIAAARAPYCIFLDSDDLLAPNCLIGRLAVAHAEPNIALHVFQMQFFYSQPGDTDRLFMYADANDALGSILLKGSPWGITCPLWQTNVCRNLNGFDEKLQSWEDWDLHIRAFVAGCTYKIHPVVDCFCRQGLVSLTSQHKSTAHLLQKIDLYIRLSQLFDQHKLAAVYKTRLAGKCLALCGELNEAGQRDEADKAWTRFGNEGVLTTRERDVGRIYLHLRKTVFTNQVGVLTKLLRKAFSALTSTDFAWGY</sequence>
<organism evidence="2 3">
    <name type="scientific">Hymenobacter humi</name>
    <dbReference type="NCBI Taxonomy" id="1411620"/>
    <lineage>
        <taxon>Bacteria</taxon>
        <taxon>Pseudomonadati</taxon>
        <taxon>Bacteroidota</taxon>
        <taxon>Cytophagia</taxon>
        <taxon>Cytophagales</taxon>
        <taxon>Hymenobacteraceae</taxon>
        <taxon>Hymenobacter</taxon>
    </lineage>
</organism>
<dbReference type="SUPFAM" id="SSF53448">
    <property type="entry name" value="Nucleotide-diphospho-sugar transferases"/>
    <property type="match status" value="1"/>
</dbReference>
<dbReference type="RefSeq" id="WP_380206120.1">
    <property type="nucleotide sequence ID" value="NZ_JBHTEK010000001.1"/>
</dbReference>
<evidence type="ECO:0000313" key="3">
    <source>
        <dbReference type="Proteomes" id="UP001596513"/>
    </source>
</evidence>
<feature type="domain" description="Glycosyltransferase 2-like" evidence="1">
    <location>
        <begin position="8"/>
        <end position="118"/>
    </location>
</feature>
<dbReference type="InterPro" id="IPR029044">
    <property type="entry name" value="Nucleotide-diphossugar_trans"/>
</dbReference>
<dbReference type="Gene3D" id="3.90.550.10">
    <property type="entry name" value="Spore Coat Polysaccharide Biosynthesis Protein SpsA, Chain A"/>
    <property type="match status" value="1"/>
</dbReference>
<protein>
    <submittedName>
        <fullName evidence="2">Glycosyltransferase family 2 protein</fullName>
    </submittedName>
</protein>
<dbReference type="InterPro" id="IPR001173">
    <property type="entry name" value="Glyco_trans_2-like"/>
</dbReference>
<name>A0ABW2U983_9BACT</name>
<dbReference type="Pfam" id="PF00535">
    <property type="entry name" value="Glycos_transf_2"/>
    <property type="match status" value="1"/>
</dbReference>
<keyword evidence="3" id="KW-1185">Reference proteome</keyword>
<evidence type="ECO:0000313" key="2">
    <source>
        <dbReference type="EMBL" id="MFC7670067.1"/>
    </source>
</evidence>
<dbReference type="PANTHER" id="PTHR43685">
    <property type="entry name" value="GLYCOSYLTRANSFERASE"/>
    <property type="match status" value="1"/>
</dbReference>
<dbReference type="EMBL" id="JBHTEK010000001">
    <property type="protein sequence ID" value="MFC7670067.1"/>
    <property type="molecule type" value="Genomic_DNA"/>
</dbReference>
<dbReference type="PANTHER" id="PTHR43685:SF2">
    <property type="entry name" value="GLYCOSYLTRANSFERASE 2-LIKE DOMAIN-CONTAINING PROTEIN"/>
    <property type="match status" value="1"/>
</dbReference>
<dbReference type="InterPro" id="IPR050834">
    <property type="entry name" value="Glycosyltransf_2"/>
</dbReference>
<reference evidence="3" key="1">
    <citation type="journal article" date="2019" name="Int. J. Syst. Evol. Microbiol.">
        <title>The Global Catalogue of Microorganisms (GCM) 10K type strain sequencing project: providing services to taxonomists for standard genome sequencing and annotation.</title>
        <authorList>
            <consortium name="The Broad Institute Genomics Platform"/>
            <consortium name="The Broad Institute Genome Sequencing Center for Infectious Disease"/>
            <person name="Wu L."/>
            <person name="Ma J."/>
        </authorList>
    </citation>
    <scope>NUCLEOTIDE SEQUENCE [LARGE SCALE GENOMIC DNA]</scope>
    <source>
        <strain evidence="3">JCM 19635</strain>
    </source>
</reference>
<comment type="caution">
    <text evidence="2">The sequence shown here is derived from an EMBL/GenBank/DDBJ whole genome shotgun (WGS) entry which is preliminary data.</text>
</comment>
<dbReference type="CDD" id="cd00761">
    <property type="entry name" value="Glyco_tranf_GTA_type"/>
    <property type="match status" value="1"/>
</dbReference>